<feature type="transmembrane region" description="Helical" evidence="9">
    <location>
        <begin position="88"/>
        <end position="111"/>
    </location>
</feature>
<dbReference type="RefSeq" id="WP_200556761.1">
    <property type="nucleotide sequence ID" value="NZ_JAEPES010000004.1"/>
</dbReference>
<evidence type="ECO:0000256" key="4">
    <source>
        <dbReference type="ARBA" id="ARBA00022475"/>
    </source>
</evidence>
<reference evidence="10" key="1">
    <citation type="submission" date="2021-01" db="EMBL/GenBank/DDBJ databases">
        <title>Lacisediminihabitans sp. nov. strain G11-30, isolated from Antarctic Soil.</title>
        <authorList>
            <person name="Li J."/>
        </authorList>
    </citation>
    <scope>NUCLEOTIDE SEQUENCE</scope>
    <source>
        <strain evidence="10">G11-30</strain>
    </source>
</reference>
<evidence type="ECO:0000256" key="9">
    <source>
        <dbReference type="SAM" id="Phobius"/>
    </source>
</evidence>
<evidence type="ECO:0000256" key="2">
    <source>
        <dbReference type="ARBA" id="ARBA00009773"/>
    </source>
</evidence>
<keyword evidence="7 9" id="KW-0472">Membrane</keyword>
<keyword evidence="5 9" id="KW-0812">Transmembrane</keyword>
<dbReference type="Pfam" id="PF01594">
    <property type="entry name" value="AI-2E_transport"/>
    <property type="match status" value="1"/>
</dbReference>
<gene>
    <name evidence="10" type="ORF">IV501_13075</name>
</gene>
<feature type="transmembrane region" description="Helical" evidence="9">
    <location>
        <begin position="229"/>
        <end position="251"/>
    </location>
</feature>
<dbReference type="GO" id="GO:0055085">
    <property type="term" value="P:transmembrane transport"/>
    <property type="evidence" value="ECO:0007669"/>
    <property type="project" value="TreeGrafter"/>
</dbReference>
<dbReference type="EMBL" id="JAEPES010000004">
    <property type="protein sequence ID" value="MBK4348569.1"/>
    <property type="molecule type" value="Genomic_DNA"/>
</dbReference>
<feature type="compositionally biased region" description="Basic and acidic residues" evidence="8">
    <location>
        <begin position="379"/>
        <end position="396"/>
    </location>
</feature>
<keyword evidence="3" id="KW-0813">Transport</keyword>
<keyword evidence="4" id="KW-1003">Cell membrane</keyword>
<keyword evidence="6 9" id="KW-1133">Transmembrane helix</keyword>
<comment type="similarity">
    <text evidence="2">Belongs to the autoinducer-2 exporter (AI-2E) (TC 2.A.86) family.</text>
</comment>
<keyword evidence="11" id="KW-1185">Reference proteome</keyword>
<feature type="region of interest" description="Disordered" evidence="8">
    <location>
        <begin position="368"/>
        <end position="396"/>
    </location>
</feature>
<protein>
    <submittedName>
        <fullName evidence="10">AI-2E family transporter</fullName>
    </submittedName>
</protein>
<sequence length="396" mass="41511">MWRTERAKTVTDFAVAERAPAALWTDVLGRLATRCLQALIVLAVVSLVVYAAVQLKLVVIPVLIALIVASAFRPLVRVLEKHMPRIIAAILSLLAGVIVLGGIVTIAVFQVQSQFSSLQKSVTNGITAVGDFIQSGDLPIGKQQIADIQKTLTQFVTSADFGTGALAGVTTGASIAIELITGTVLAVIVLFYFMKDGPMIWAFLISPFTPILHAKLRRGGDSAVQSLGGYVRGTTIVALVDAVCIGIGMLILRVPLAIPLAIVVFIAAFIPLVGATAAGIIAALVTLVTVDLTAAIVVAIIVIAVQQLEGNFLSPVVLGRSLQLHGLVVLVALTAGTILGGIVGTLLSVPTAAVAWAVIKQWNDPIVPEPGIDTPEPARTQEFEKRRSPRERAIGS</sequence>
<evidence type="ECO:0000256" key="3">
    <source>
        <dbReference type="ARBA" id="ARBA00022448"/>
    </source>
</evidence>
<feature type="transmembrane region" description="Helical" evidence="9">
    <location>
        <begin position="35"/>
        <end position="53"/>
    </location>
</feature>
<evidence type="ECO:0000256" key="1">
    <source>
        <dbReference type="ARBA" id="ARBA00004651"/>
    </source>
</evidence>
<evidence type="ECO:0000313" key="10">
    <source>
        <dbReference type="EMBL" id="MBK4348569.1"/>
    </source>
</evidence>
<comment type="caution">
    <text evidence="10">The sequence shown here is derived from an EMBL/GenBank/DDBJ whole genome shotgun (WGS) entry which is preliminary data.</text>
</comment>
<feature type="transmembrane region" description="Helical" evidence="9">
    <location>
        <begin position="256"/>
        <end position="274"/>
    </location>
</feature>
<feature type="transmembrane region" description="Helical" evidence="9">
    <location>
        <begin position="280"/>
        <end position="305"/>
    </location>
</feature>
<dbReference type="GO" id="GO:0005886">
    <property type="term" value="C:plasma membrane"/>
    <property type="evidence" value="ECO:0007669"/>
    <property type="project" value="UniProtKB-SubCell"/>
</dbReference>
<dbReference type="Proteomes" id="UP000636458">
    <property type="component" value="Unassembled WGS sequence"/>
</dbReference>
<name>A0A934SV28_9MICO</name>
<dbReference type="PANTHER" id="PTHR21716:SF53">
    <property type="entry name" value="PERMEASE PERM-RELATED"/>
    <property type="match status" value="1"/>
</dbReference>
<accession>A0A934SV28</accession>
<evidence type="ECO:0000256" key="8">
    <source>
        <dbReference type="SAM" id="MobiDB-lite"/>
    </source>
</evidence>
<dbReference type="PANTHER" id="PTHR21716">
    <property type="entry name" value="TRANSMEMBRANE PROTEIN"/>
    <property type="match status" value="1"/>
</dbReference>
<feature type="transmembrane region" description="Helical" evidence="9">
    <location>
        <begin position="326"/>
        <end position="359"/>
    </location>
</feature>
<feature type="transmembrane region" description="Helical" evidence="9">
    <location>
        <begin position="173"/>
        <end position="193"/>
    </location>
</feature>
<evidence type="ECO:0000256" key="5">
    <source>
        <dbReference type="ARBA" id="ARBA00022692"/>
    </source>
</evidence>
<evidence type="ECO:0000256" key="6">
    <source>
        <dbReference type="ARBA" id="ARBA00022989"/>
    </source>
</evidence>
<dbReference type="AlphaFoldDB" id="A0A934SV28"/>
<organism evidence="10 11">
    <name type="scientific">Lacisediminihabitans changchengi</name>
    <dbReference type="NCBI Taxonomy" id="2787634"/>
    <lineage>
        <taxon>Bacteria</taxon>
        <taxon>Bacillati</taxon>
        <taxon>Actinomycetota</taxon>
        <taxon>Actinomycetes</taxon>
        <taxon>Micrococcales</taxon>
        <taxon>Microbacteriaceae</taxon>
        <taxon>Lacisediminihabitans</taxon>
    </lineage>
</organism>
<evidence type="ECO:0000313" key="11">
    <source>
        <dbReference type="Proteomes" id="UP000636458"/>
    </source>
</evidence>
<dbReference type="InterPro" id="IPR002549">
    <property type="entry name" value="AI-2E-like"/>
</dbReference>
<comment type="subcellular location">
    <subcellularLocation>
        <location evidence="1">Cell membrane</location>
        <topology evidence="1">Multi-pass membrane protein</topology>
    </subcellularLocation>
</comment>
<proteinExistence type="inferred from homology"/>
<evidence type="ECO:0000256" key="7">
    <source>
        <dbReference type="ARBA" id="ARBA00023136"/>
    </source>
</evidence>
<feature type="transmembrane region" description="Helical" evidence="9">
    <location>
        <begin position="59"/>
        <end position="76"/>
    </location>
</feature>